<dbReference type="Proteomes" id="UP001276854">
    <property type="component" value="Unassembled WGS sequence"/>
</dbReference>
<dbReference type="RefSeq" id="WP_318062943.1">
    <property type="nucleotide sequence ID" value="NZ_JAWONS010000096.1"/>
</dbReference>
<evidence type="ECO:0000313" key="3">
    <source>
        <dbReference type="Proteomes" id="UP001276854"/>
    </source>
</evidence>
<reference evidence="2 3" key="1">
    <citation type="submission" date="2023-10" db="EMBL/GenBank/DDBJ databases">
        <title>A novel Glycoside Hydrolase 43-Like Enzyme from Clostrdium boliviensis is an Endo-xylanase, and a Candidate for Xylooligosaccharides Production from Different Xylan Substrates.</title>
        <authorList>
            <person name="Alvarez M.T."/>
            <person name="Rocabado-Villegas L.R."/>
            <person name="Salas-Veizaga D.M."/>
            <person name="Linares-Pasten J.A."/>
            <person name="Gudmundsdottir E.E."/>
            <person name="Hreggvidsson G.O."/>
            <person name="Adlercreutz P."/>
            <person name="Nordberg Karlsson E."/>
        </authorList>
    </citation>
    <scope>NUCLEOTIDE SEQUENCE [LARGE SCALE GENOMIC DNA]</scope>
    <source>
        <strain evidence="2 3">E-1</strain>
    </source>
</reference>
<feature type="transmembrane region" description="Helical" evidence="1">
    <location>
        <begin position="26"/>
        <end position="45"/>
    </location>
</feature>
<comment type="caution">
    <text evidence="2">The sequence shown here is derived from an EMBL/GenBank/DDBJ whole genome shotgun (WGS) entry which is preliminary data.</text>
</comment>
<accession>A0ABU4GGD3</accession>
<gene>
    <name evidence="2" type="ORF">RZO55_03705</name>
</gene>
<evidence type="ECO:0008006" key="4">
    <source>
        <dbReference type="Google" id="ProtNLM"/>
    </source>
</evidence>
<evidence type="ECO:0000256" key="1">
    <source>
        <dbReference type="SAM" id="Phobius"/>
    </source>
</evidence>
<evidence type="ECO:0000313" key="2">
    <source>
        <dbReference type="EMBL" id="MDW2796683.1"/>
    </source>
</evidence>
<sequence>MIILAVAEFLFSLYMAFICVKKKVKLWGLWLVFILSIYGGIAFSLEGDIILSFYLRTFGFPHIANNQNAGLWIYLSVPIGAIIFFMKNKAKNAEYLHNDVGDDLGS</sequence>
<keyword evidence="1" id="KW-0472">Membrane</keyword>
<name>A0ABU4GGD3_9CLOT</name>
<keyword evidence="1" id="KW-1133">Transmembrane helix</keyword>
<dbReference type="EMBL" id="JAWONS010000096">
    <property type="protein sequence ID" value="MDW2796683.1"/>
    <property type="molecule type" value="Genomic_DNA"/>
</dbReference>
<proteinExistence type="predicted"/>
<organism evidence="2 3">
    <name type="scientific">Clostridium boliviensis</name>
    <dbReference type="NCBI Taxonomy" id="318465"/>
    <lineage>
        <taxon>Bacteria</taxon>
        <taxon>Bacillati</taxon>
        <taxon>Bacillota</taxon>
        <taxon>Clostridia</taxon>
        <taxon>Eubacteriales</taxon>
        <taxon>Clostridiaceae</taxon>
        <taxon>Clostridium</taxon>
    </lineage>
</organism>
<keyword evidence="3" id="KW-1185">Reference proteome</keyword>
<protein>
    <recommendedName>
        <fullName evidence="4">Lycopene cyclase domain-containing protein</fullName>
    </recommendedName>
</protein>
<keyword evidence="1" id="KW-0812">Transmembrane</keyword>
<feature type="transmembrane region" description="Helical" evidence="1">
    <location>
        <begin position="69"/>
        <end position="86"/>
    </location>
</feature>